<dbReference type="InterPro" id="IPR002636">
    <property type="entry name" value="DUF29"/>
</dbReference>
<accession>A0A7C3KD55</accession>
<protein>
    <submittedName>
        <fullName evidence="1">DUF29 domain-containing protein</fullName>
    </submittedName>
</protein>
<sequence length="144" mass="16868">MSKKDSTDFSLWIDQTAQLLQERRWQEIDLPRLIEEVENLGKSERRGIASQLTRLLLHLLKWQYQPERRSDSWLDSITDARTQIELIIEDSPSLQSYPAEQIETSYQRARRQVAQQTKLELAVFPANCPYPLTQVLAEGWLPES</sequence>
<dbReference type="PANTHER" id="PTHR34235:SF3">
    <property type="entry name" value="SLR1203 PROTEIN"/>
    <property type="match status" value="1"/>
</dbReference>
<dbReference type="PANTHER" id="PTHR34235">
    <property type="entry name" value="SLR1203 PROTEIN-RELATED"/>
    <property type="match status" value="1"/>
</dbReference>
<dbReference type="Gene3D" id="1.20.1220.20">
    <property type="entry name" value="Uncharcterised protein PF01724"/>
    <property type="match status" value="1"/>
</dbReference>
<dbReference type="Pfam" id="PF01724">
    <property type="entry name" value="DUF29"/>
    <property type="match status" value="1"/>
</dbReference>
<comment type="caution">
    <text evidence="1">The sequence shown here is derived from an EMBL/GenBank/DDBJ whole genome shotgun (WGS) entry which is preliminary data.</text>
</comment>
<dbReference type="EMBL" id="DSRU01000050">
    <property type="protein sequence ID" value="HFM97027.1"/>
    <property type="molecule type" value="Genomic_DNA"/>
</dbReference>
<organism evidence="1">
    <name type="scientific">Oscillatoriales cyanobacterium SpSt-418</name>
    <dbReference type="NCBI Taxonomy" id="2282169"/>
    <lineage>
        <taxon>Bacteria</taxon>
        <taxon>Bacillati</taxon>
        <taxon>Cyanobacteriota</taxon>
        <taxon>Cyanophyceae</taxon>
        <taxon>Oscillatoriophycideae</taxon>
        <taxon>Oscillatoriales</taxon>
    </lineage>
</organism>
<name>A0A7C3KD55_9CYAN</name>
<gene>
    <name evidence="1" type="ORF">ENR64_04520</name>
</gene>
<evidence type="ECO:0000313" key="1">
    <source>
        <dbReference type="EMBL" id="HFM97027.1"/>
    </source>
</evidence>
<reference evidence="1" key="1">
    <citation type="journal article" date="2020" name="mSystems">
        <title>Genome- and Community-Level Interaction Insights into Carbon Utilization and Element Cycling Functions of Hydrothermarchaeota in Hydrothermal Sediment.</title>
        <authorList>
            <person name="Zhou Z."/>
            <person name="Liu Y."/>
            <person name="Xu W."/>
            <person name="Pan J."/>
            <person name="Luo Z.H."/>
            <person name="Li M."/>
        </authorList>
    </citation>
    <scope>NUCLEOTIDE SEQUENCE [LARGE SCALE GENOMIC DNA]</scope>
    <source>
        <strain evidence="1">SpSt-418</strain>
    </source>
</reference>
<proteinExistence type="predicted"/>
<dbReference type="AlphaFoldDB" id="A0A7C3KD55"/>